<comment type="caution">
    <text evidence="2">The sequence shown here is derived from an EMBL/GenBank/DDBJ whole genome shotgun (WGS) entry which is preliminary data.</text>
</comment>
<keyword evidence="3" id="KW-1185">Reference proteome</keyword>
<sequence length="77" mass="8731">MISNKYDIHPDEIIKICKQHGLEVNQNQAEFILDFISILAEVAFNQEKYENSGTVHQGKHGRTGRQRILPPASGRVT</sequence>
<dbReference type="EMBL" id="JAKZGO010000009">
    <property type="protein sequence ID" value="MCH7414302.1"/>
    <property type="molecule type" value="Genomic_DNA"/>
</dbReference>
<reference evidence="2" key="1">
    <citation type="submission" date="2022-03" db="EMBL/GenBank/DDBJ databases">
        <title>De novo assembled genomes of Belliella spp. (Cyclobacteriaceae) strains.</title>
        <authorList>
            <person name="Szabo A."/>
            <person name="Korponai K."/>
            <person name="Felfoldi T."/>
        </authorList>
    </citation>
    <scope>NUCLEOTIDE SEQUENCE</scope>
    <source>
        <strain evidence="2">DSM 111903</strain>
    </source>
</reference>
<name>A0ABS9VCY6_9BACT</name>
<dbReference type="RefSeq" id="WP_241412707.1">
    <property type="nucleotide sequence ID" value="NZ_JAKZGO010000009.1"/>
</dbReference>
<evidence type="ECO:0000313" key="3">
    <source>
        <dbReference type="Proteomes" id="UP001165430"/>
    </source>
</evidence>
<evidence type="ECO:0000256" key="1">
    <source>
        <dbReference type="SAM" id="MobiDB-lite"/>
    </source>
</evidence>
<evidence type="ECO:0000313" key="2">
    <source>
        <dbReference type="EMBL" id="MCH7414302.1"/>
    </source>
</evidence>
<gene>
    <name evidence="2" type="ORF">MM213_12455</name>
</gene>
<organism evidence="2 3">
    <name type="scientific">Belliella alkalica</name>
    <dbReference type="NCBI Taxonomy" id="1730871"/>
    <lineage>
        <taxon>Bacteria</taxon>
        <taxon>Pseudomonadati</taxon>
        <taxon>Bacteroidota</taxon>
        <taxon>Cytophagia</taxon>
        <taxon>Cytophagales</taxon>
        <taxon>Cyclobacteriaceae</taxon>
        <taxon>Belliella</taxon>
    </lineage>
</organism>
<protein>
    <submittedName>
        <fullName evidence="2">Uncharacterized protein</fullName>
    </submittedName>
</protein>
<accession>A0ABS9VCY6</accession>
<proteinExistence type="predicted"/>
<feature type="region of interest" description="Disordered" evidence="1">
    <location>
        <begin position="52"/>
        <end position="77"/>
    </location>
</feature>
<dbReference type="Proteomes" id="UP001165430">
    <property type="component" value="Unassembled WGS sequence"/>
</dbReference>